<dbReference type="InterPro" id="IPR008635">
    <property type="entry name" value="Coiled_stalk_dom"/>
</dbReference>
<keyword evidence="10" id="KW-0998">Cell outer membrane</keyword>
<protein>
    <submittedName>
        <fullName evidence="14">YadA-like family protein</fullName>
    </submittedName>
</protein>
<comment type="subcellular location">
    <subcellularLocation>
        <location evidence="2">Cell outer membrane</location>
    </subcellularLocation>
    <subcellularLocation>
        <location evidence="1">Cell surface</location>
    </subcellularLocation>
</comment>
<evidence type="ECO:0000256" key="8">
    <source>
        <dbReference type="ARBA" id="ARBA00022927"/>
    </source>
</evidence>
<dbReference type="SUPFAM" id="SSF101967">
    <property type="entry name" value="Adhesin YadA, collagen-binding domain"/>
    <property type="match status" value="1"/>
</dbReference>
<comment type="similarity">
    <text evidence="3">Belongs to the autotransporter-2 (AT-2) (TC 1.B.40) family.</text>
</comment>
<gene>
    <name evidence="14" type="ORF">IHV77_00790</name>
</gene>
<evidence type="ECO:0000256" key="2">
    <source>
        <dbReference type="ARBA" id="ARBA00004442"/>
    </source>
</evidence>
<evidence type="ECO:0000256" key="11">
    <source>
        <dbReference type="SAM" id="MobiDB-lite"/>
    </source>
</evidence>
<dbReference type="EMBL" id="CP063056">
    <property type="protein sequence ID" value="QPB42698.1"/>
    <property type="molecule type" value="Genomic_DNA"/>
</dbReference>
<keyword evidence="5" id="KW-1134">Transmembrane beta strand</keyword>
<dbReference type="Gene3D" id="2.150.10.10">
    <property type="entry name" value="Serralysin-like metalloprotease, C-terminal"/>
    <property type="match status" value="1"/>
</dbReference>
<feature type="compositionally biased region" description="Polar residues" evidence="11">
    <location>
        <begin position="1"/>
        <end position="17"/>
    </location>
</feature>
<dbReference type="Gene3D" id="3.30.1300.30">
    <property type="entry name" value="GSPII I/J protein-like"/>
    <property type="match status" value="1"/>
</dbReference>
<keyword evidence="8" id="KW-0653">Protein transport</keyword>
<evidence type="ECO:0000256" key="10">
    <source>
        <dbReference type="ARBA" id="ARBA00023237"/>
    </source>
</evidence>
<keyword evidence="9" id="KW-0472">Membrane</keyword>
<evidence type="ECO:0000256" key="6">
    <source>
        <dbReference type="ARBA" id="ARBA00022692"/>
    </source>
</evidence>
<keyword evidence="4" id="KW-0813">Transport</keyword>
<evidence type="ECO:0000313" key="14">
    <source>
        <dbReference type="EMBL" id="QPB42698.1"/>
    </source>
</evidence>
<dbReference type="RefSeq" id="WP_194812276.1">
    <property type="nucleotide sequence ID" value="NZ_CP063056.1"/>
</dbReference>
<reference evidence="14 15" key="1">
    <citation type="submission" date="2020-10" db="EMBL/GenBank/DDBJ databases">
        <title>Genome Sequencing of Rodentibacter spp. strain DSM111151.</title>
        <authorList>
            <person name="Benga L."/>
            <person name="Lautwein T."/>
        </authorList>
    </citation>
    <scope>NUCLEOTIDE SEQUENCE [LARGE SCALE GENOMIC DNA]</scope>
    <source>
        <strain evidence="14 15">DSM 111151</strain>
    </source>
</reference>
<name>A0ABX6UX79_9PAST</name>
<evidence type="ECO:0000313" key="15">
    <source>
        <dbReference type="Proteomes" id="UP000663069"/>
    </source>
</evidence>
<dbReference type="InterPro" id="IPR045584">
    <property type="entry name" value="Pilin-like"/>
</dbReference>
<accession>A0ABX6UX79</accession>
<evidence type="ECO:0000256" key="5">
    <source>
        <dbReference type="ARBA" id="ARBA00022452"/>
    </source>
</evidence>
<feature type="domain" description="Trimeric autotransporter adhesin YadA-like C-terminal membrane anchor" evidence="12">
    <location>
        <begin position="78"/>
        <end position="138"/>
    </location>
</feature>
<keyword evidence="15" id="KW-1185">Reference proteome</keyword>
<evidence type="ECO:0000256" key="1">
    <source>
        <dbReference type="ARBA" id="ARBA00004241"/>
    </source>
</evidence>
<evidence type="ECO:0000256" key="4">
    <source>
        <dbReference type="ARBA" id="ARBA00022448"/>
    </source>
</evidence>
<keyword evidence="7" id="KW-0732">Signal</keyword>
<evidence type="ECO:0000256" key="3">
    <source>
        <dbReference type="ARBA" id="ARBA00005848"/>
    </source>
</evidence>
<sequence>MGNNSVTDRPNTVSVGSPGNERIISNVKAGVRDTDATNVGQVKEMISSSEGRTNQKLHRVDRNYRAGVAGAAAIASIPQATKPGGRVLGLGVGNHRGESAVAVGYSRATDNNKVILKLGATVDSRGHYTTSAGIGYQW</sequence>
<feature type="region of interest" description="Disordered" evidence="11">
    <location>
        <begin position="1"/>
        <end position="20"/>
    </location>
</feature>
<dbReference type="Proteomes" id="UP000663069">
    <property type="component" value="Chromosome"/>
</dbReference>
<evidence type="ECO:0000256" key="9">
    <source>
        <dbReference type="ARBA" id="ARBA00023136"/>
    </source>
</evidence>
<proteinExistence type="inferred from homology"/>
<dbReference type="Pfam" id="PF05662">
    <property type="entry name" value="YadA_stalk"/>
    <property type="match status" value="1"/>
</dbReference>
<keyword evidence="6" id="KW-0812">Transmembrane</keyword>
<dbReference type="InterPro" id="IPR005594">
    <property type="entry name" value="YadA_C"/>
</dbReference>
<feature type="domain" description="Trimeric autotransporter adhesin YadA-like stalk" evidence="13">
    <location>
        <begin position="24"/>
        <end position="57"/>
    </location>
</feature>
<evidence type="ECO:0000259" key="13">
    <source>
        <dbReference type="Pfam" id="PF05662"/>
    </source>
</evidence>
<dbReference type="SUPFAM" id="SSF54523">
    <property type="entry name" value="Pili subunits"/>
    <property type="match status" value="1"/>
</dbReference>
<evidence type="ECO:0000259" key="12">
    <source>
        <dbReference type="Pfam" id="PF03895"/>
    </source>
</evidence>
<organism evidence="14 15">
    <name type="scientific">Rodentibacter haemolyticus</name>
    <dbReference type="NCBI Taxonomy" id="2778911"/>
    <lineage>
        <taxon>Bacteria</taxon>
        <taxon>Pseudomonadati</taxon>
        <taxon>Pseudomonadota</taxon>
        <taxon>Gammaproteobacteria</taxon>
        <taxon>Pasteurellales</taxon>
        <taxon>Pasteurellaceae</taxon>
        <taxon>Rodentibacter</taxon>
    </lineage>
</organism>
<evidence type="ECO:0000256" key="7">
    <source>
        <dbReference type="ARBA" id="ARBA00022729"/>
    </source>
</evidence>
<dbReference type="Pfam" id="PF03895">
    <property type="entry name" value="YadA_anchor"/>
    <property type="match status" value="1"/>
</dbReference>
<dbReference type="InterPro" id="IPR011049">
    <property type="entry name" value="Serralysin-like_metalloprot_C"/>
</dbReference>